<name>A0AAN6XJH3_9PEZI</name>
<evidence type="ECO:0000256" key="4">
    <source>
        <dbReference type="ARBA" id="ARBA00022660"/>
    </source>
</evidence>
<dbReference type="PANTHER" id="PTHR12119">
    <property type="entry name" value="UBIQUINOL-CYTOCHROME C REDUCTASE COMPLEX UBIQUINONE-BINDING PROTEIN QP-C"/>
    <property type="match status" value="1"/>
</dbReference>
<dbReference type="EMBL" id="MU863907">
    <property type="protein sequence ID" value="KAK4201433.1"/>
    <property type="molecule type" value="Genomic_DNA"/>
</dbReference>
<evidence type="ECO:0000256" key="11">
    <source>
        <dbReference type="RuleBase" id="RU368118"/>
    </source>
</evidence>
<keyword evidence="4 11" id="KW-0679">Respiratory chain</keyword>
<dbReference type="SUPFAM" id="SSF81508">
    <property type="entry name" value="Ubiquinone-binding protein QP-C of cytochrome bc1 complex (Ubiquinol-cytochrome c reductase)"/>
    <property type="match status" value="1"/>
</dbReference>
<keyword evidence="13" id="KW-1185">Reference proteome</keyword>
<evidence type="ECO:0000313" key="13">
    <source>
        <dbReference type="Proteomes" id="UP001303160"/>
    </source>
</evidence>
<dbReference type="GO" id="GO:0005743">
    <property type="term" value="C:mitochondrial inner membrane"/>
    <property type="evidence" value="ECO:0007669"/>
    <property type="project" value="UniProtKB-SubCell"/>
</dbReference>
<evidence type="ECO:0000313" key="12">
    <source>
        <dbReference type="EMBL" id="KAK4201433.1"/>
    </source>
</evidence>
<reference evidence="12" key="2">
    <citation type="submission" date="2023-05" db="EMBL/GenBank/DDBJ databases">
        <authorList>
            <consortium name="Lawrence Berkeley National Laboratory"/>
            <person name="Steindorff A."/>
            <person name="Hensen N."/>
            <person name="Bonometti L."/>
            <person name="Westerberg I."/>
            <person name="Brannstrom I.O."/>
            <person name="Guillou S."/>
            <person name="Cros-Aarteil S."/>
            <person name="Calhoun S."/>
            <person name="Haridas S."/>
            <person name="Kuo A."/>
            <person name="Mondo S."/>
            <person name="Pangilinan J."/>
            <person name="Riley R."/>
            <person name="Labutti K."/>
            <person name="Andreopoulos B."/>
            <person name="Lipzen A."/>
            <person name="Chen C."/>
            <person name="Yanf M."/>
            <person name="Daum C."/>
            <person name="Ng V."/>
            <person name="Clum A."/>
            <person name="Ohm R."/>
            <person name="Martin F."/>
            <person name="Silar P."/>
            <person name="Natvig D."/>
            <person name="Lalanne C."/>
            <person name="Gautier V."/>
            <person name="Ament-Velasquez S.L."/>
            <person name="Kruys A."/>
            <person name="Hutchinson M.I."/>
            <person name="Powell A.J."/>
            <person name="Barry K."/>
            <person name="Miller A.N."/>
            <person name="Grigoriev I.V."/>
            <person name="Debuchy R."/>
            <person name="Gladieux P."/>
            <person name="Thoren M.H."/>
            <person name="Johannesson H."/>
        </authorList>
    </citation>
    <scope>NUCLEOTIDE SEQUENCE</scope>
    <source>
        <strain evidence="12">CBS 315.58</strain>
    </source>
</reference>
<comment type="function">
    <text evidence="11">Component of the ubiquinol-cytochrome c oxidoreductase, a multisubunit transmembrane complex that is part of the mitochondrial electron transport chain which drives oxidative phosphorylation. The complex plays an important role in the uptake of multiple carbon sources present in different host niches.</text>
</comment>
<evidence type="ECO:0000256" key="10">
    <source>
        <dbReference type="ARBA" id="ARBA00023136"/>
    </source>
</evidence>
<evidence type="ECO:0000256" key="6">
    <source>
        <dbReference type="ARBA" id="ARBA00022792"/>
    </source>
</evidence>
<dbReference type="GO" id="GO:0045275">
    <property type="term" value="C:respiratory chain complex III"/>
    <property type="evidence" value="ECO:0007669"/>
    <property type="project" value="UniProtKB-UniRule"/>
</dbReference>
<organism evidence="12 13">
    <name type="scientific">Triangularia verruculosa</name>
    <dbReference type="NCBI Taxonomy" id="2587418"/>
    <lineage>
        <taxon>Eukaryota</taxon>
        <taxon>Fungi</taxon>
        <taxon>Dikarya</taxon>
        <taxon>Ascomycota</taxon>
        <taxon>Pezizomycotina</taxon>
        <taxon>Sordariomycetes</taxon>
        <taxon>Sordariomycetidae</taxon>
        <taxon>Sordariales</taxon>
        <taxon>Podosporaceae</taxon>
        <taxon>Triangularia</taxon>
    </lineage>
</organism>
<proteinExistence type="inferred from homology"/>
<sequence length="191" mass="21419">MAMAMAMAMDGASFESGVWTSSPPSKILRWSGRTRAKPLWGFASRLLSTDFNFKLPRAIPNFACVNYDSIDSRPRARLDTPQFKMQPTQVRLGGGSNAPIGRHNNFIGNWGNFGGMKQKGIISYGIAPNRQKPLAGAFHDAIFNTWRRFSTQVIYWAPPMVAGYYIMNWALERNAYLNSKAGRAEFANEEE</sequence>
<keyword evidence="6 11" id="KW-0999">Mitochondrion inner membrane</keyword>
<dbReference type="PANTHER" id="PTHR12119:SF2">
    <property type="entry name" value="CYTOCHROME B-C1 COMPLEX SUBUNIT 8"/>
    <property type="match status" value="1"/>
</dbReference>
<evidence type="ECO:0000256" key="5">
    <source>
        <dbReference type="ARBA" id="ARBA00022692"/>
    </source>
</evidence>
<dbReference type="InterPro" id="IPR036642">
    <property type="entry name" value="Cyt_bc1_su8_sf"/>
</dbReference>
<keyword evidence="3 11" id="KW-0813">Transport</keyword>
<dbReference type="Pfam" id="PF02939">
    <property type="entry name" value="UcrQ"/>
    <property type="match status" value="1"/>
</dbReference>
<evidence type="ECO:0000256" key="9">
    <source>
        <dbReference type="ARBA" id="ARBA00023128"/>
    </source>
</evidence>
<accession>A0AAN6XJH3</accession>
<evidence type="ECO:0000256" key="2">
    <source>
        <dbReference type="ARBA" id="ARBA00007668"/>
    </source>
</evidence>
<evidence type="ECO:0000256" key="1">
    <source>
        <dbReference type="ARBA" id="ARBA00004434"/>
    </source>
</evidence>
<keyword evidence="10" id="KW-0472">Membrane</keyword>
<dbReference type="FunFam" id="1.20.5.210:FF:000001">
    <property type="entry name" value="Cytochrome b-c1 complex subunit 8"/>
    <property type="match status" value="1"/>
</dbReference>
<evidence type="ECO:0000256" key="7">
    <source>
        <dbReference type="ARBA" id="ARBA00022982"/>
    </source>
</evidence>
<dbReference type="GO" id="GO:0006122">
    <property type="term" value="P:mitochondrial electron transport, ubiquinol to cytochrome c"/>
    <property type="evidence" value="ECO:0007669"/>
    <property type="project" value="UniProtKB-UniRule"/>
</dbReference>
<keyword evidence="7 11" id="KW-0249">Electron transport</keyword>
<comment type="subcellular location">
    <subcellularLocation>
        <location evidence="1 11">Mitochondrion inner membrane</location>
        <topology evidence="1 11">Single-pass membrane protein</topology>
    </subcellularLocation>
</comment>
<dbReference type="InterPro" id="IPR004205">
    <property type="entry name" value="Cyt_bc1_su8"/>
</dbReference>
<dbReference type="Proteomes" id="UP001303160">
    <property type="component" value="Unassembled WGS sequence"/>
</dbReference>
<comment type="similarity">
    <text evidence="2 11">Belongs to the UQCRQ/QCR8 family.</text>
</comment>
<evidence type="ECO:0000256" key="3">
    <source>
        <dbReference type="ARBA" id="ARBA00022448"/>
    </source>
</evidence>
<dbReference type="Gene3D" id="1.20.5.210">
    <property type="entry name" value="Cytochrome b-c1 complex subunit 8"/>
    <property type="match status" value="1"/>
</dbReference>
<dbReference type="AlphaFoldDB" id="A0AAN6XJH3"/>
<keyword evidence="8" id="KW-1133">Transmembrane helix</keyword>
<comment type="subunit">
    <text evidence="11">Component of the ubiquinol-cytochrome c oxidoreductase (cytochrome b-c1 complex, complex III, CIII), a multisubunit enzyme composed of 3 respiratory subunits cytochrome b, cytochrome c1 and Rieske protein, 2 core protein subunits, and additional low-molecular weight protein subunits. The complex exists as an obligatory dimer and forms supercomplexes (SCs) in the inner mitochondrial membrane with cytochrome c oxidase (complex IV, CIV).</text>
</comment>
<comment type="caution">
    <text evidence="12">The sequence shown here is derived from an EMBL/GenBank/DDBJ whole genome shotgun (WGS) entry which is preliminary data.</text>
</comment>
<reference evidence="12" key="1">
    <citation type="journal article" date="2023" name="Mol. Phylogenet. Evol.">
        <title>Genome-scale phylogeny and comparative genomics of the fungal order Sordariales.</title>
        <authorList>
            <person name="Hensen N."/>
            <person name="Bonometti L."/>
            <person name="Westerberg I."/>
            <person name="Brannstrom I.O."/>
            <person name="Guillou S."/>
            <person name="Cros-Aarteil S."/>
            <person name="Calhoun S."/>
            <person name="Haridas S."/>
            <person name="Kuo A."/>
            <person name="Mondo S."/>
            <person name="Pangilinan J."/>
            <person name="Riley R."/>
            <person name="LaButti K."/>
            <person name="Andreopoulos B."/>
            <person name="Lipzen A."/>
            <person name="Chen C."/>
            <person name="Yan M."/>
            <person name="Daum C."/>
            <person name="Ng V."/>
            <person name="Clum A."/>
            <person name="Steindorff A."/>
            <person name="Ohm R.A."/>
            <person name="Martin F."/>
            <person name="Silar P."/>
            <person name="Natvig D.O."/>
            <person name="Lalanne C."/>
            <person name="Gautier V."/>
            <person name="Ament-Velasquez S.L."/>
            <person name="Kruys A."/>
            <person name="Hutchinson M.I."/>
            <person name="Powell A.J."/>
            <person name="Barry K."/>
            <person name="Miller A.N."/>
            <person name="Grigoriev I.V."/>
            <person name="Debuchy R."/>
            <person name="Gladieux P."/>
            <person name="Hiltunen Thoren M."/>
            <person name="Johannesson H."/>
        </authorList>
    </citation>
    <scope>NUCLEOTIDE SEQUENCE</scope>
    <source>
        <strain evidence="12">CBS 315.58</strain>
    </source>
</reference>
<keyword evidence="5" id="KW-0812">Transmembrane</keyword>
<protein>
    <recommendedName>
        <fullName evidence="11">Cytochrome b-c1 complex subunit 8</fullName>
    </recommendedName>
    <alternativeName>
        <fullName evidence="11">Complex III subunit 8</fullName>
    </alternativeName>
</protein>
<evidence type="ECO:0000256" key="8">
    <source>
        <dbReference type="ARBA" id="ARBA00022989"/>
    </source>
</evidence>
<keyword evidence="9 11" id="KW-0496">Mitochondrion</keyword>
<gene>
    <name evidence="12" type="ORF">QBC40DRAFT_278198</name>
</gene>